<keyword evidence="4 15" id="KW-1003">Cell membrane</keyword>
<comment type="similarity">
    <text evidence="2 15 16">Belongs to the ATPase B chain family.</text>
</comment>
<comment type="function">
    <text evidence="13">Component of the F(0) channel, it forms part of the peripheral stalk, linking F(1) to F(0). The b'-subunit is a diverged and duplicated form of b found in plants and photosynthetic bacteria.</text>
</comment>
<sequence length="203" mass="21345">MAVNEGVTTDTPTGEMPGAADAAHEHVTTETGVPQEAHSGGFPPFNAQTFSSQVIWLVLVFGVLYLLMSRLALPRIARVIEERRKRISSDLEQAGSAKAQTDAAIAAYEKAFAEARAKAHAIAQETRDRLTAETDKQRHESEASLAGKIAAAEASIAATKTAALANVRLVAVDVAGAIVTRLLGEDADKAATENAVDAALKRS</sequence>
<evidence type="ECO:0000256" key="15">
    <source>
        <dbReference type="HAMAP-Rule" id="MF_01398"/>
    </source>
</evidence>
<keyword evidence="3 15" id="KW-0813">Transport</keyword>
<comment type="caution">
    <text evidence="18">The sequence shown here is derived from an EMBL/GenBank/DDBJ whole genome shotgun (WGS) entry which is preliminary data.</text>
</comment>
<keyword evidence="11 15" id="KW-0066">ATP synthesis</keyword>
<comment type="subcellular location">
    <subcellularLocation>
        <location evidence="1">Cell inner membrane</location>
        <topology evidence="1">Single-pass membrane protein</topology>
    </subcellularLocation>
    <subcellularLocation>
        <location evidence="15">Cell membrane</location>
        <topology evidence="15">Single-pass membrane protein</topology>
    </subcellularLocation>
</comment>
<dbReference type="NCBIfam" id="NF006612">
    <property type="entry name" value="PRK09174.1"/>
    <property type="match status" value="1"/>
</dbReference>
<dbReference type="PANTHER" id="PTHR33445">
    <property type="entry name" value="ATP SYNTHASE SUBUNIT B', CHLOROPLASTIC"/>
    <property type="match status" value="1"/>
</dbReference>
<dbReference type="AlphaFoldDB" id="A0A6N6VI21"/>
<feature type="transmembrane region" description="Helical" evidence="15">
    <location>
        <begin position="54"/>
        <end position="73"/>
    </location>
</feature>
<dbReference type="InterPro" id="IPR050059">
    <property type="entry name" value="ATP_synthase_B_chain"/>
</dbReference>
<dbReference type="Pfam" id="PF00430">
    <property type="entry name" value="ATP-synt_B"/>
    <property type="match status" value="1"/>
</dbReference>
<dbReference type="EMBL" id="WESC01000008">
    <property type="protein sequence ID" value="KAB7739997.1"/>
    <property type="molecule type" value="Genomic_DNA"/>
</dbReference>
<name>A0A6N6VI21_9HYPH</name>
<reference evidence="18 19" key="1">
    <citation type="submission" date="2019-09" db="EMBL/GenBank/DDBJ databases">
        <title>Parvibaculum sedimenti sp. nov., isolated from sediment.</title>
        <authorList>
            <person name="Wang Y."/>
        </authorList>
    </citation>
    <scope>NUCLEOTIDE SEQUENCE [LARGE SCALE GENOMIC DNA]</scope>
    <source>
        <strain evidence="18 19">HXT-9</strain>
    </source>
</reference>
<proteinExistence type="inferred from homology"/>
<evidence type="ECO:0000256" key="1">
    <source>
        <dbReference type="ARBA" id="ARBA00004377"/>
    </source>
</evidence>
<accession>A0A6N6VI21</accession>
<keyword evidence="10 15" id="KW-0472">Membrane</keyword>
<evidence type="ECO:0000256" key="10">
    <source>
        <dbReference type="ARBA" id="ARBA00023136"/>
    </source>
</evidence>
<dbReference type="GO" id="GO:0005886">
    <property type="term" value="C:plasma membrane"/>
    <property type="evidence" value="ECO:0007669"/>
    <property type="project" value="UniProtKB-SubCell"/>
</dbReference>
<evidence type="ECO:0000256" key="4">
    <source>
        <dbReference type="ARBA" id="ARBA00022475"/>
    </source>
</evidence>
<dbReference type="HAMAP" id="MF_01398">
    <property type="entry name" value="ATP_synth_b_bprime"/>
    <property type="match status" value="1"/>
</dbReference>
<evidence type="ECO:0000256" key="11">
    <source>
        <dbReference type="ARBA" id="ARBA00023310"/>
    </source>
</evidence>
<keyword evidence="9 15" id="KW-0406">Ion transport</keyword>
<dbReference type="CDD" id="cd06503">
    <property type="entry name" value="ATP-synt_Fo_b"/>
    <property type="match status" value="1"/>
</dbReference>
<keyword evidence="6 15" id="KW-0812">Transmembrane</keyword>
<evidence type="ECO:0000256" key="13">
    <source>
        <dbReference type="ARBA" id="ARBA00025614"/>
    </source>
</evidence>
<evidence type="ECO:0000256" key="17">
    <source>
        <dbReference type="SAM" id="MobiDB-lite"/>
    </source>
</evidence>
<evidence type="ECO:0000256" key="7">
    <source>
        <dbReference type="ARBA" id="ARBA00022781"/>
    </source>
</evidence>
<evidence type="ECO:0000256" key="9">
    <source>
        <dbReference type="ARBA" id="ARBA00023065"/>
    </source>
</evidence>
<evidence type="ECO:0000256" key="5">
    <source>
        <dbReference type="ARBA" id="ARBA00022547"/>
    </source>
</evidence>
<evidence type="ECO:0000256" key="8">
    <source>
        <dbReference type="ARBA" id="ARBA00022989"/>
    </source>
</evidence>
<evidence type="ECO:0000313" key="18">
    <source>
        <dbReference type="EMBL" id="KAB7739997.1"/>
    </source>
</evidence>
<protein>
    <recommendedName>
        <fullName evidence="15">ATP synthase subunit b</fullName>
    </recommendedName>
    <alternativeName>
        <fullName evidence="15">ATP synthase F(0) sector subunit b</fullName>
    </alternativeName>
    <alternativeName>
        <fullName evidence="15">ATPase subunit I</fullName>
    </alternativeName>
    <alternativeName>
        <fullName evidence="15">F-type ATPase subunit b</fullName>
        <shortName evidence="15">F-ATPase subunit b</shortName>
    </alternativeName>
</protein>
<comment type="function">
    <text evidence="12 15">F(1)F(0) ATP synthase produces ATP from ADP in the presence of a proton or sodium gradient. F-type ATPases consist of two structural domains, F(1) containing the extramembraneous catalytic core and F(0) containing the membrane proton channel, linked together by a central stalk and a peripheral stalk. During catalysis, ATP synthesis in the catalytic domain of F(1) is coupled via a rotary mechanism of the central stalk subunits to proton translocation.</text>
</comment>
<keyword evidence="5 15" id="KW-0138">CF(0)</keyword>
<evidence type="ECO:0000313" key="19">
    <source>
        <dbReference type="Proteomes" id="UP000468901"/>
    </source>
</evidence>
<dbReference type="Proteomes" id="UP000468901">
    <property type="component" value="Unassembled WGS sequence"/>
</dbReference>
<gene>
    <name evidence="15" type="primary">atpF</name>
    <name evidence="18" type="ORF">F2P47_10255</name>
</gene>
<evidence type="ECO:0000256" key="14">
    <source>
        <dbReference type="ARBA" id="ARBA00025830"/>
    </source>
</evidence>
<evidence type="ECO:0000256" key="16">
    <source>
        <dbReference type="RuleBase" id="RU003848"/>
    </source>
</evidence>
<keyword evidence="7 15" id="KW-0375">Hydrogen ion transport</keyword>
<dbReference type="GO" id="GO:0045259">
    <property type="term" value="C:proton-transporting ATP synthase complex"/>
    <property type="evidence" value="ECO:0007669"/>
    <property type="project" value="UniProtKB-KW"/>
</dbReference>
<dbReference type="GO" id="GO:0046933">
    <property type="term" value="F:proton-transporting ATP synthase activity, rotational mechanism"/>
    <property type="evidence" value="ECO:0007669"/>
    <property type="project" value="UniProtKB-UniRule"/>
</dbReference>
<feature type="compositionally biased region" description="Polar residues" evidence="17">
    <location>
        <begin position="1"/>
        <end position="12"/>
    </location>
</feature>
<evidence type="ECO:0000256" key="2">
    <source>
        <dbReference type="ARBA" id="ARBA00005513"/>
    </source>
</evidence>
<organism evidence="18 19">
    <name type="scientific">Parvibaculum sedimenti</name>
    <dbReference type="NCBI Taxonomy" id="2608632"/>
    <lineage>
        <taxon>Bacteria</taxon>
        <taxon>Pseudomonadati</taxon>
        <taxon>Pseudomonadota</taxon>
        <taxon>Alphaproteobacteria</taxon>
        <taxon>Hyphomicrobiales</taxon>
        <taxon>Parvibaculaceae</taxon>
        <taxon>Parvibaculum</taxon>
    </lineage>
</organism>
<keyword evidence="8 15" id="KW-1133">Transmembrane helix</keyword>
<evidence type="ECO:0000256" key="3">
    <source>
        <dbReference type="ARBA" id="ARBA00022448"/>
    </source>
</evidence>
<feature type="region of interest" description="Disordered" evidence="17">
    <location>
        <begin position="1"/>
        <end position="38"/>
    </location>
</feature>
<dbReference type="PANTHER" id="PTHR33445:SF1">
    <property type="entry name" value="ATP SYNTHASE SUBUNIT B"/>
    <property type="match status" value="1"/>
</dbReference>
<comment type="subunit">
    <text evidence="14 15">F-type ATPases have 2 components, F(1) - the catalytic core - and F(0) - the membrane proton channel. F(1) has five subunits: alpha(3), beta(3), gamma(1), delta(1), epsilon(1). F(0) has three main subunits: a(1), b(2) and c(10-14). The alpha and beta chains form an alternating ring which encloses part of the gamma chain. F(1) is attached to F(0) by a central stalk formed by the gamma and epsilon chains, while a peripheral stalk is formed by the delta and b chains.</text>
</comment>
<evidence type="ECO:0000256" key="12">
    <source>
        <dbReference type="ARBA" id="ARBA00025198"/>
    </source>
</evidence>
<keyword evidence="19" id="KW-1185">Reference proteome</keyword>
<evidence type="ECO:0000256" key="6">
    <source>
        <dbReference type="ARBA" id="ARBA00022692"/>
    </source>
</evidence>
<dbReference type="GO" id="GO:0046961">
    <property type="term" value="F:proton-transporting ATPase activity, rotational mechanism"/>
    <property type="evidence" value="ECO:0007669"/>
    <property type="project" value="TreeGrafter"/>
</dbReference>
<dbReference type="InterPro" id="IPR002146">
    <property type="entry name" value="ATP_synth_b/b'su_bac/chlpt"/>
</dbReference>